<evidence type="ECO:0000313" key="2">
    <source>
        <dbReference type="EMBL" id="MBE1604533.1"/>
    </source>
</evidence>
<dbReference type="GO" id="GO:0005737">
    <property type="term" value="C:cytoplasm"/>
    <property type="evidence" value="ECO:0007669"/>
    <property type="project" value="TreeGrafter"/>
</dbReference>
<gene>
    <name evidence="2" type="ORF">HEB94_001381</name>
</gene>
<protein>
    <recommendedName>
        <fullName evidence="1">Peptidase C14 caspase domain-containing protein</fullName>
    </recommendedName>
</protein>
<dbReference type="GO" id="GO:0006508">
    <property type="term" value="P:proteolysis"/>
    <property type="evidence" value="ECO:0007669"/>
    <property type="project" value="InterPro"/>
</dbReference>
<comment type="caution">
    <text evidence="2">The sequence shown here is derived from an EMBL/GenBank/DDBJ whole genome shotgun (WGS) entry which is preliminary data.</text>
</comment>
<organism evidence="2 3">
    <name type="scientific">Actinopolymorpha pittospori</name>
    <dbReference type="NCBI Taxonomy" id="648752"/>
    <lineage>
        <taxon>Bacteria</taxon>
        <taxon>Bacillati</taxon>
        <taxon>Actinomycetota</taxon>
        <taxon>Actinomycetes</taxon>
        <taxon>Propionibacteriales</taxon>
        <taxon>Actinopolymorphaceae</taxon>
        <taxon>Actinopolymorpha</taxon>
    </lineage>
</organism>
<evidence type="ECO:0000313" key="3">
    <source>
        <dbReference type="Proteomes" id="UP000638648"/>
    </source>
</evidence>
<name>A0A927RIG9_9ACTN</name>
<dbReference type="Proteomes" id="UP000638648">
    <property type="component" value="Unassembled WGS sequence"/>
</dbReference>
<feature type="domain" description="Peptidase C14 caspase" evidence="1">
    <location>
        <begin position="13"/>
        <end position="222"/>
    </location>
</feature>
<reference evidence="2" key="1">
    <citation type="submission" date="2020-10" db="EMBL/GenBank/DDBJ databases">
        <title>Sequencing the genomes of 1000 actinobacteria strains.</title>
        <authorList>
            <person name="Klenk H.-P."/>
        </authorList>
    </citation>
    <scope>NUCLEOTIDE SEQUENCE</scope>
    <source>
        <strain evidence="2">DSM 45354</strain>
    </source>
</reference>
<dbReference type="InterPro" id="IPR029030">
    <property type="entry name" value="Caspase-like_dom_sf"/>
</dbReference>
<dbReference type="PANTHER" id="PTHR48104:SF30">
    <property type="entry name" value="METACASPASE-1"/>
    <property type="match status" value="1"/>
</dbReference>
<dbReference type="AlphaFoldDB" id="A0A927RIG9"/>
<accession>A0A927RIG9</accession>
<keyword evidence="3" id="KW-1185">Reference proteome</keyword>
<dbReference type="PANTHER" id="PTHR48104">
    <property type="entry name" value="METACASPASE-4"/>
    <property type="match status" value="1"/>
</dbReference>
<proteinExistence type="predicted"/>
<evidence type="ECO:0000259" key="1">
    <source>
        <dbReference type="Pfam" id="PF00656"/>
    </source>
</evidence>
<dbReference type="SUPFAM" id="SSF52129">
    <property type="entry name" value="Caspase-like"/>
    <property type="match status" value="1"/>
</dbReference>
<dbReference type="Pfam" id="PF00656">
    <property type="entry name" value="Peptidase_C14"/>
    <property type="match status" value="1"/>
</dbReference>
<dbReference type="InterPro" id="IPR011600">
    <property type="entry name" value="Pept_C14_caspase"/>
</dbReference>
<dbReference type="EMBL" id="JADBEM010000001">
    <property type="protein sequence ID" value="MBE1604533.1"/>
    <property type="molecule type" value="Genomic_DNA"/>
</dbReference>
<sequence length="249" mass="27662">MLTIADARGFDSDIVLTTQATAETVKDAIHDAAQRLGNGDLFFCTYSGHGGQVPDRNGKEEPDGMDETWVLYDRQLVDDELYAIWGEFEAGVRILVLSDSCHSGTMTRDAAEIFEAVVPMIVERGLIDDDNPRTKCLPRNVQDVTYTQHRELYDDIQATHRTSGDVDLQAAVLLVSGCQDDQLSLDGQRNGLFTQTLRQVWHDGQFSGPYSRFHKEIVALMPPTQTPNLLPLGGGIQRFVREQPIAISP</sequence>
<dbReference type="GO" id="GO:0004197">
    <property type="term" value="F:cysteine-type endopeptidase activity"/>
    <property type="evidence" value="ECO:0007669"/>
    <property type="project" value="InterPro"/>
</dbReference>
<dbReference type="InterPro" id="IPR050452">
    <property type="entry name" value="Metacaspase"/>
</dbReference>
<dbReference type="Gene3D" id="3.40.50.1460">
    <property type="match status" value="1"/>
</dbReference>